<dbReference type="OrthoDB" id="9804023at2"/>
<sequence>MTPTSTPPRGLRATLATALCALATITSLHAVTNLFSPEPWRAPIVLQVLFVAAVVAGARALTASAWVPSVVGVVVAYFVVILRYGAPPGRAQLVPDLDAWRRLVALWGDGLHLIDTERVPVDVSRPLELVLAVGALLVFLAADALAVALGMTAWAGLPLAAMWLPTITLGYPARWSALFGTALCYLLLLALSVAPRGTRDENSYRARIAAGAAVGVVTAALVLGPVLASLPGWSSWGLPRFGSGAAGPVTLSTDLDLRDNLGSRSGQVVLTYVVTTLSAVGVPADATTGRIEVGLETPGPSDGATGAVVVEPTPSASPTAATARVTAGTLGPLRAFTLTSFDGREWNADEGASGEPHGFTPQELLSPDPTRFGGVPSAAYGSLAQVDVEIGVLQDDHLPIPIFARSVDVDGNWWFDALRDQVQGSAPTSHGMRVTYVAEIPELTADELRAASTGTPDDPAALEVPATSHADDIRARALEVTAGASSPYEQAMALQTYLRSTANFTYDTRLEPARTDDAVWDFLESRTGYCVQFATAMTMMARTLGIPARVGVGFLPGKNEDGTYVVTGRQSHAWPELNFEGYGWVRFEPTPAVQSGLPPEWSNPLAGAGNSGPTEPALPTANAGSGSTSAPQSPGGSTATTSGAAWLPIALTVLLVLGIGALAVWLLARRRTRAVAERTPEQAWVRLRRRLARSGVGWSDATTPRAVVGAVQEKVQRDGRAALAPAAVDALAGLARDVERERYAPTPPEPVPGALDRAVDVVAEGVESAMRRSRFRRR</sequence>
<dbReference type="Gene3D" id="3.10.620.30">
    <property type="match status" value="1"/>
</dbReference>
<keyword evidence="2" id="KW-0472">Membrane</keyword>
<dbReference type="RefSeq" id="WP_146841867.1">
    <property type="nucleotide sequence ID" value="NZ_BJWG01000003.1"/>
</dbReference>
<feature type="transmembrane region" description="Helical" evidence="2">
    <location>
        <begin position="129"/>
        <end position="146"/>
    </location>
</feature>
<keyword evidence="2" id="KW-0812">Transmembrane</keyword>
<dbReference type="AlphaFoldDB" id="A0A511J8C9"/>
<name>A0A511J8C9_9CELL</name>
<feature type="transmembrane region" description="Helical" evidence="2">
    <location>
        <begin position="65"/>
        <end position="86"/>
    </location>
</feature>
<dbReference type="PANTHER" id="PTHR42736">
    <property type="entry name" value="PROTEIN-GLUTAMINE GAMMA-GLUTAMYLTRANSFERASE"/>
    <property type="match status" value="1"/>
</dbReference>
<feature type="region of interest" description="Disordered" evidence="1">
    <location>
        <begin position="345"/>
        <end position="369"/>
    </location>
</feature>
<feature type="transmembrane region" description="Helical" evidence="2">
    <location>
        <begin position="206"/>
        <end position="228"/>
    </location>
</feature>
<proteinExistence type="predicted"/>
<keyword evidence="3" id="KW-0732">Signal</keyword>
<feature type="signal peptide" evidence="3">
    <location>
        <begin position="1"/>
        <end position="30"/>
    </location>
</feature>
<dbReference type="Pfam" id="PF11992">
    <property type="entry name" value="TgpA_N"/>
    <property type="match status" value="1"/>
</dbReference>
<feature type="transmembrane region" description="Helical" evidence="2">
    <location>
        <begin position="40"/>
        <end position="58"/>
    </location>
</feature>
<dbReference type="InterPro" id="IPR052901">
    <property type="entry name" value="Bact_TGase-like"/>
</dbReference>
<evidence type="ECO:0000256" key="2">
    <source>
        <dbReference type="SAM" id="Phobius"/>
    </source>
</evidence>
<feature type="region of interest" description="Disordered" evidence="1">
    <location>
        <begin position="595"/>
        <end position="640"/>
    </location>
</feature>
<dbReference type="Pfam" id="PF01841">
    <property type="entry name" value="Transglut_core"/>
    <property type="match status" value="1"/>
</dbReference>
<dbReference type="Proteomes" id="UP000321720">
    <property type="component" value="Unassembled WGS sequence"/>
</dbReference>
<comment type="caution">
    <text evidence="5">The sequence shown here is derived from an EMBL/GenBank/DDBJ whole genome shotgun (WGS) entry which is preliminary data.</text>
</comment>
<evidence type="ECO:0000313" key="6">
    <source>
        <dbReference type="Proteomes" id="UP000321720"/>
    </source>
</evidence>
<dbReference type="InterPro" id="IPR038765">
    <property type="entry name" value="Papain-like_cys_pep_sf"/>
</dbReference>
<feature type="transmembrane region" description="Helical" evidence="2">
    <location>
        <begin position="645"/>
        <end position="668"/>
    </location>
</feature>
<gene>
    <name evidence="5" type="ORF">CCO02nite_09100</name>
</gene>
<feature type="chain" id="PRO_5021760394" description="Transglutaminase-like domain-containing protein" evidence="3">
    <location>
        <begin position="31"/>
        <end position="778"/>
    </location>
</feature>
<organism evidence="5 6">
    <name type="scientific">Cellulomonas composti</name>
    <dbReference type="NCBI Taxonomy" id="266130"/>
    <lineage>
        <taxon>Bacteria</taxon>
        <taxon>Bacillati</taxon>
        <taxon>Actinomycetota</taxon>
        <taxon>Actinomycetes</taxon>
        <taxon>Micrococcales</taxon>
        <taxon>Cellulomonadaceae</taxon>
        <taxon>Cellulomonas</taxon>
    </lineage>
</organism>
<evidence type="ECO:0000313" key="5">
    <source>
        <dbReference type="EMBL" id="GEL94252.1"/>
    </source>
</evidence>
<dbReference type="EMBL" id="BJWG01000003">
    <property type="protein sequence ID" value="GEL94252.1"/>
    <property type="molecule type" value="Genomic_DNA"/>
</dbReference>
<keyword evidence="2" id="KW-1133">Transmembrane helix</keyword>
<reference evidence="5 6" key="1">
    <citation type="submission" date="2019-07" db="EMBL/GenBank/DDBJ databases">
        <title>Whole genome shotgun sequence of Cellulomonas composti NBRC 100758.</title>
        <authorList>
            <person name="Hosoyama A."/>
            <person name="Uohara A."/>
            <person name="Ohji S."/>
            <person name="Ichikawa N."/>
        </authorList>
    </citation>
    <scope>NUCLEOTIDE SEQUENCE [LARGE SCALE GENOMIC DNA]</scope>
    <source>
        <strain evidence="5 6">NBRC 100758</strain>
    </source>
</reference>
<dbReference type="SUPFAM" id="SSF54001">
    <property type="entry name" value="Cysteine proteinases"/>
    <property type="match status" value="1"/>
</dbReference>
<evidence type="ECO:0000256" key="3">
    <source>
        <dbReference type="SAM" id="SignalP"/>
    </source>
</evidence>
<feature type="compositionally biased region" description="Polar residues" evidence="1">
    <location>
        <begin position="622"/>
        <end position="640"/>
    </location>
</feature>
<dbReference type="Pfam" id="PF13559">
    <property type="entry name" value="DUF4129"/>
    <property type="match status" value="1"/>
</dbReference>
<dbReference type="PANTHER" id="PTHR42736:SF1">
    <property type="entry name" value="PROTEIN-GLUTAMINE GAMMA-GLUTAMYLTRANSFERASE"/>
    <property type="match status" value="1"/>
</dbReference>
<dbReference type="SMART" id="SM00460">
    <property type="entry name" value="TGc"/>
    <property type="match status" value="1"/>
</dbReference>
<evidence type="ECO:0000259" key="4">
    <source>
        <dbReference type="SMART" id="SM00460"/>
    </source>
</evidence>
<dbReference type="InterPro" id="IPR021878">
    <property type="entry name" value="TgpA_N"/>
</dbReference>
<dbReference type="InterPro" id="IPR025403">
    <property type="entry name" value="TgpA-like_C"/>
</dbReference>
<accession>A0A511J8C9</accession>
<evidence type="ECO:0000256" key="1">
    <source>
        <dbReference type="SAM" id="MobiDB-lite"/>
    </source>
</evidence>
<protein>
    <recommendedName>
        <fullName evidence="4">Transglutaminase-like domain-containing protein</fullName>
    </recommendedName>
</protein>
<keyword evidence="6" id="KW-1185">Reference proteome</keyword>
<feature type="transmembrane region" description="Helical" evidence="2">
    <location>
        <begin position="177"/>
        <end position="194"/>
    </location>
</feature>
<feature type="domain" description="Transglutaminase-like" evidence="4">
    <location>
        <begin position="522"/>
        <end position="591"/>
    </location>
</feature>
<dbReference type="InterPro" id="IPR002931">
    <property type="entry name" value="Transglutaminase-like"/>
</dbReference>